<dbReference type="KEGG" id="ovi:T265_09324"/>
<dbReference type="CTD" id="20323497"/>
<dbReference type="EMBL" id="KL596888">
    <property type="protein sequence ID" value="KER22618.1"/>
    <property type="molecule type" value="Genomic_DNA"/>
</dbReference>
<dbReference type="Proteomes" id="UP000054324">
    <property type="component" value="Unassembled WGS sequence"/>
</dbReference>
<proteinExistence type="predicted"/>
<sequence>MVTENRVASENNPWAAEINLVSTRDPAESPVSYDILQLNVLHTGHLMFPLALCSVYRTESTLTTYVICRKLFTKLIPFTLWKKNRSAVTPIRRLAPMLPEGCTRAGILPGCLSLDRGSQEAEVEFEPQVFRSLNSCSNHLGHLAPTLWSPYKMLQLDCLQTRTATLLLKILRQPTTGSALLETQEVGILREFSSTPCSTRTITART</sequence>
<keyword evidence="2" id="KW-1185">Reference proteome</keyword>
<evidence type="ECO:0000313" key="2">
    <source>
        <dbReference type="Proteomes" id="UP000054324"/>
    </source>
</evidence>
<name>A0A074Z6B6_OPIVI</name>
<dbReference type="OrthoDB" id="16290at2759"/>
<dbReference type="RefSeq" id="XP_009173621.1">
    <property type="nucleotide sequence ID" value="XM_009175357.1"/>
</dbReference>
<dbReference type="GeneID" id="20323497"/>
<evidence type="ECO:0000313" key="1">
    <source>
        <dbReference type="EMBL" id="KER22618.1"/>
    </source>
</evidence>
<accession>A0A074Z6B6</accession>
<organism evidence="1 2">
    <name type="scientific">Opisthorchis viverrini</name>
    <name type="common">Southeast Asian liver fluke</name>
    <dbReference type="NCBI Taxonomy" id="6198"/>
    <lineage>
        <taxon>Eukaryota</taxon>
        <taxon>Metazoa</taxon>
        <taxon>Spiralia</taxon>
        <taxon>Lophotrochozoa</taxon>
        <taxon>Platyhelminthes</taxon>
        <taxon>Trematoda</taxon>
        <taxon>Digenea</taxon>
        <taxon>Opisthorchiida</taxon>
        <taxon>Opisthorchiata</taxon>
        <taxon>Opisthorchiidae</taxon>
        <taxon>Opisthorchis</taxon>
    </lineage>
</organism>
<dbReference type="AlphaFoldDB" id="A0A074Z6B6"/>
<reference evidence="1 2" key="1">
    <citation type="submission" date="2013-11" db="EMBL/GenBank/DDBJ databases">
        <title>Opisthorchis viverrini - life in the bile duct.</title>
        <authorList>
            <person name="Young N.D."/>
            <person name="Nagarajan N."/>
            <person name="Lin S.J."/>
            <person name="Korhonen P.K."/>
            <person name="Jex A.R."/>
            <person name="Hall R.S."/>
            <person name="Safavi-Hemami H."/>
            <person name="Kaewkong W."/>
            <person name="Bertrand D."/>
            <person name="Gao S."/>
            <person name="Seet Q."/>
            <person name="Wongkham S."/>
            <person name="Teh B.T."/>
            <person name="Wongkham C."/>
            <person name="Intapan P.M."/>
            <person name="Maleewong W."/>
            <person name="Yang X."/>
            <person name="Hu M."/>
            <person name="Wang Z."/>
            <person name="Hofmann A."/>
            <person name="Sternberg P.W."/>
            <person name="Tan P."/>
            <person name="Wang J."/>
            <person name="Gasser R.B."/>
        </authorList>
    </citation>
    <scope>NUCLEOTIDE SEQUENCE [LARGE SCALE GENOMIC DNA]</scope>
</reference>
<protein>
    <submittedName>
        <fullName evidence="1">Uncharacterized protein</fullName>
    </submittedName>
</protein>
<gene>
    <name evidence="1" type="ORF">T265_09324</name>
</gene>